<dbReference type="RefSeq" id="WP_077277181.1">
    <property type="nucleotide sequence ID" value="NZ_MVBK01000001.1"/>
</dbReference>
<keyword evidence="5" id="KW-1185">Reference proteome</keyword>
<dbReference type="InterPro" id="IPR014729">
    <property type="entry name" value="Rossmann-like_a/b/a_fold"/>
</dbReference>
<protein>
    <recommendedName>
        <fullName evidence="3">UspA domain-containing protein</fullName>
    </recommendedName>
</protein>
<dbReference type="CDD" id="cd00293">
    <property type="entry name" value="USP-like"/>
    <property type="match status" value="1"/>
</dbReference>
<dbReference type="EMBL" id="MVBK01000001">
    <property type="protein sequence ID" value="OOG28846.1"/>
    <property type="molecule type" value="Genomic_DNA"/>
</dbReference>
<sequence length="138" mass="14529">MFKQILTGYDGSEPALRAFALAAGLACTYGAALTVLAIARPPEGGADVETEAVIESSRQYHEKLLQELAARPEAQGVQAEYRVAVGHPAEQIIAHAEAGGADLIVIGHRGRGLIQRFLMGSISKQVVSHAPCAVLITK</sequence>
<dbReference type="PANTHER" id="PTHR46268:SF6">
    <property type="entry name" value="UNIVERSAL STRESS PROTEIN UP12"/>
    <property type="match status" value="1"/>
</dbReference>
<keyword evidence="2" id="KW-0812">Transmembrane</keyword>
<evidence type="ECO:0000256" key="1">
    <source>
        <dbReference type="ARBA" id="ARBA00008791"/>
    </source>
</evidence>
<dbReference type="PANTHER" id="PTHR46268">
    <property type="entry name" value="STRESS RESPONSE PROTEIN NHAX"/>
    <property type="match status" value="1"/>
</dbReference>
<feature type="transmembrane region" description="Helical" evidence="2">
    <location>
        <begin position="18"/>
        <end position="39"/>
    </location>
</feature>
<evidence type="ECO:0000256" key="2">
    <source>
        <dbReference type="SAM" id="Phobius"/>
    </source>
</evidence>
<evidence type="ECO:0000313" key="4">
    <source>
        <dbReference type="EMBL" id="OOG28846.1"/>
    </source>
</evidence>
<comment type="caution">
    <text evidence="4">The sequence shown here is derived from an EMBL/GenBank/DDBJ whole genome shotgun (WGS) entry which is preliminary data.</text>
</comment>
<evidence type="ECO:0000313" key="5">
    <source>
        <dbReference type="Proteomes" id="UP000189462"/>
    </source>
</evidence>
<dbReference type="STRING" id="108003.B1C78_00485"/>
<dbReference type="InterPro" id="IPR006016">
    <property type="entry name" value="UspA"/>
</dbReference>
<dbReference type="AlphaFoldDB" id="A0A1V3NVU3"/>
<reference evidence="4 5" key="1">
    <citation type="submission" date="2017-02" db="EMBL/GenBank/DDBJ databases">
        <title>Genomic diversity within the haloalkaliphilic genus Thioalkalivibrio.</title>
        <authorList>
            <person name="Ahn A.-C."/>
            <person name="Meier-Kolthoff J."/>
            <person name="Overmars L."/>
            <person name="Richter M."/>
            <person name="Woyke T."/>
            <person name="Sorokin D.Y."/>
            <person name="Muyzer G."/>
        </authorList>
    </citation>
    <scope>NUCLEOTIDE SEQUENCE [LARGE SCALE GENOMIC DNA]</scope>
    <source>
        <strain evidence="4 5">ALJD</strain>
    </source>
</reference>
<dbReference type="Pfam" id="PF00582">
    <property type="entry name" value="Usp"/>
    <property type="match status" value="1"/>
</dbReference>
<feature type="domain" description="UspA" evidence="3">
    <location>
        <begin position="1"/>
        <end position="138"/>
    </location>
</feature>
<dbReference type="Proteomes" id="UP000189462">
    <property type="component" value="Unassembled WGS sequence"/>
</dbReference>
<gene>
    <name evidence="4" type="ORF">B1C78_00485</name>
</gene>
<organism evidence="4 5">
    <name type="scientific">Thioalkalivibrio denitrificans</name>
    <dbReference type="NCBI Taxonomy" id="108003"/>
    <lineage>
        <taxon>Bacteria</taxon>
        <taxon>Pseudomonadati</taxon>
        <taxon>Pseudomonadota</taxon>
        <taxon>Gammaproteobacteria</taxon>
        <taxon>Chromatiales</taxon>
        <taxon>Ectothiorhodospiraceae</taxon>
        <taxon>Thioalkalivibrio</taxon>
    </lineage>
</organism>
<dbReference type="OrthoDB" id="5567285at2"/>
<dbReference type="SUPFAM" id="SSF52402">
    <property type="entry name" value="Adenine nucleotide alpha hydrolases-like"/>
    <property type="match status" value="1"/>
</dbReference>
<keyword evidence="2" id="KW-1133">Transmembrane helix</keyword>
<dbReference type="Gene3D" id="3.40.50.620">
    <property type="entry name" value="HUPs"/>
    <property type="match status" value="1"/>
</dbReference>
<keyword evidence="2" id="KW-0472">Membrane</keyword>
<name>A0A1V3NVU3_9GAMM</name>
<evidence type="ECO:0000259" key="3">
    <source>
        <dbReference type="Pfam" id="PF00582"/>
    </source>
</evidence>
<dbReference type="PRINTS" id="PR01438">
    <property type="entry name" value="UNVRSLSTRESS"/>
</dbReference>
<comment type="similarity">
    <text evidence="1">Belongs to the universal stress protein A family.</text>
</comment>
<dbReference type="InterPro" id="IPR006015">
    <property type="entry name" value="Universal_stress_UspA"/>
</dbReference>
<proteinExistence type="inferred from homology"/>
<accession>A0A1V3NVU3</accession>